<gene>
    <name evidence="3" type="ORF">GUITHDRAFT_136603</name>
</gene>
<evidence type="ECO:0000256" key="2">
    <source>
        <dbReference type="SAM" id="SignalP"/>
    </source>
</evidence>
<name>L1JJI3_GUITC</name>
<feature type="chain" id="PRO_5008771417" evidence="2">
    <location>
        <begin position="25"/>
        <end position="321"/>
    </location>
</feature>
<proteinExistence type="predicted"/>
<accession>L1JJI3</accession>
<feature type="region of interest" description="Disordered" evidence="1">
    <location>
        <begin position="224"/>
        <end position="258"/>
    </location>
</feature>
<feature type="signal peptide" evidence="2">
    <location>
        <begin position="1"/>
        <end position="24"/>
    </location>
</feature>
<dbReference type="Proteomes" id="UP000011087">
    <property type="component" value="Unassembled WGS sequence"/>
</dbReference>
<dbReference type="AlphaFoldDB" id="L1JJI3"/>
<dbReference type="EnsemblProtists" id="EKX48472">
    <property type="protein sequence ID" value="EKX48472"/>
    <property type="gene ID" value="GUITHDRAFT_136603"/>
</dbReference>
<protein>
    <submittedName>
        <fullName evidence="3 4">Uncharacterized protein</fullName>
    </submittedName>
</protein>
<feature type="compositionally biased region" description="Polar residues" evidence="1">
    <location>
        <begin position="229"/>
        <end position="243"/>
    </location>
</feature>
<keyword evidence="2" id="KW-0732">Signal</keyword>
<dbReference type="HOGENOM" id="CLU_867246_0_0_1"/>
<sequence length="321" mass="36387">MTAVLMNSLLLALRLSSWMTSFLGMRVLRAAKDLKTHLQPWIANLTPKRSSMQLMLSCKNVAFPPNQFTKIWSKTTCCRRPCRMHRNSGATRNWLFTSKAAVFEILIMDELTNFLIRSIVVDKRDAVKHDEGLKEHFEELNFYRSIIAKEEELKQQEGQLTEESGPSPIKKKPDGFFIEQEIDSKGRIRVKQDSVLMPSIDSQHDLFMVDGVLVNALGEEVQPVKGSQDHSQVVAPQTMSATRISREEDGSNSDDDLSLPWQVPAEVAEKVKDKSRTDVMEEYNKRLQMQATQKALKAGIFAGAAETGWHGTWLQTITDFS</sequence>
<dbReference type="RefSeq" id="XP_005835452.1">
    <property type="nucleotide sequence ID" value="XM_005835395.1"/>
</dbReference>
<evidence type="ECO:0000256" key="1">
    <source>
        <dbReference type="SAM" id="MobiDB-lite"/>
    </source>
</evidence>
<evidence type="ECO:0000313" key="5">
    <source>
        <dbReference type="Proteomes" id="UP000011087"/>
    </source>
</evidence>
<dbReference type="KEGG" id="gtt:GUITHDRAFT_136603"/>
<reference evidence="4" key="3">
    <citation type="submission" date="2016-03" db="UniProtKB">
        <authorList>
            <consortium name="EnsemblProtists"/>
        </authorList>
    </citation>
    <scope>IDENTIFICATION</scope>
</reference>
<dbReference type="EMBL" id="JH992985">
    <property type="protein sequence ID" value="EKX48472.1"/>
    <property type="molecule type" value="Genomic_DNA"/>
</dbReference>
<dbReference type="PaxDb" id="55529-EKX48472"/>
<reference evidence="5" key="2">
    <citation type="submission" date="2012-11" db="EMBL/GenBank/DDBJ databases">
        <authorList>
            <person name="Kuo A."/>
            <person name="Curtis B.A."/>
            <person name="Tanifuji G."/>
            <person name="Burki F."/>
            <person name="Gruber A."/>
            <person name="Irimia M."/>
            <person name="Maruyama S."/>
            <person name="Arias M.C."/>
            <person name="Ball S.G."/>
            <person name="Gile G.H."/>
            <person name="Hirakawa Y."/>
            <person name="Hopkins J.F."/>
            <person name="Rensing S.A."/>
            <person name="Schmutz J."/>
            <person name="Symeonidi A."/>
            <person name="Elias M."/>
            <person name="Eveleigh R.J."/>
            <person name="Herman E.K."/>
            <person name="Klute M.J."/>
            <person name="Nakayama T."/>
            <person name="Obornik M."/>
            <person name="Reyes-Prieto A."/>
            <person name="Armbrust E.V."/>
            <person name="Aves S.J."/>
            <person name="Beiko R.G."/>
            <person name="Coutinho P."/>
            <person name="Dacks J.B."/>
            <person name="Durnford D.G."/>
            <person name="Fast N.M."/>
            <person name="Green B.R."/>
            <person name="Grisdale C."/>
            <person name="Hempe F."/>
            <person name="Henrissat B."/>
            <person name="Hoppner M.P."/>
            <person name="Ishida K.-I."/>
            <person name="Kim E."/>
            <person name="Koreny L."/>
            <person name="Kroth P.G."/>
            <person name="Liu Y."/>
            <person name="Malik S.-B."/>
            <person name="Maier U.G."/>
            <person name="McRose D."/>
            <person name="Mock T."/>
            <person name="Neilson J.A."/>
            <person name="Onodera N.T."/>
            <person name="Poole A.M."/>
            <person name="Pritham E.J."/>
            <person name="Richards T.A."/>
            <person name="Rocap G."/>
            <person name="Roy S.W."/>
            <person name="Sarai C."/>
            <person name="Schaack S."/>
            <person name="Shirato S."/>
            <person name="Slamovits C.H."/>
            <person name="Spencer D.F."/>
            <person name="Suzuki S."/>
            <person name="Worden A.Z."/>
            <person name="Zauner S."/>
            <person name="Barry K."/>
            <person name="Bell C."/>
            <person name="Bharti A.K."/>
            <person name="Crow J.A."/>
            <person name="Grimwood J."/>
            <person name="Kramer R."/>
            <person name="Lindquist E."/>
            <person name="Lucas S."/>
            <person name="Salamov A."/>
            <person name="McFadden G.I."/>
            <person name="Lane C.E."/>
            <person name="Keeling P.J."/>
            <person name="Gray M.W."/>
            <person name="Grigoriev I.V."/>
            <person name="Archibald J.M."/>
        </authorList>
    </citation>
    <scope>NUCLEOTIDE SEQUENCE</scope>
    <source>
        <strain evidence="5">CCMP2712</strain>
    </source>
</reference>
<dbReference type="GeneID" id="17305145"/>
<keyword evidence="5" id="KW-1185">Reference proteome</keyword>
<reference evidence="3 5" key="1">
    <citation type="journal article" date="2012" name="Nature">
        <title>Algal genomes reveal evolutionary mosaicism and the fate of nucleomorphs.</title>
        <authorList>
            <consortium name="DOE Joint Genome Institute"/>
            <person name="Curtis B.A."/>
            <person name="Tanifuji G."/>
            <person name="Burki F."/>
            <person name="Gruber A."/>
            <person name="Irimia M."/>
            <person name="Maruyama S."/>
            <person name="Arias M.C."/>
            <person name="Ball S.G."/>
            <person name="Gile G.H."/>
            <person name="Hirakawa Y."/>
            <person name="Hopkins J.F."/>
            <person name="Kuo A."/>
            <person name="Rensing S.A."/>
            <person name="Schmutz J."/>
            <person name="Symeonidi A."/>
            <person name="Elias M."/>
            <person name="Eveleigh R.J."/>
            <person name="Herman E.K."/>
            <person name="Klute M.J."/>
            <person name="Nakayama T."/>
            <person name="Obornik M."/>
            <person name="Reyes-Prieto A."/>
            <person name="Armbrust E.V."/>
            <person name="Aves S.J."/>
            <person name="Beiko R.G."/>
            <person name="Coutinho P."/>
            <person name="Dacks J.B."/>
            <person name="Durnford D.G."/>
            <person name="Fast N.M."/>
            <person name="Green B.R."/>
            <person name="Grisdale C.J."/>
            <person name="Hempel F."/>
            <person name="Henrissat B."/>
            <person name="Hoppner M.P."/>
            <person name="Ishida K."/>
            <person name="Kim E."/>
            <person name="Koreny L."/>
            <person name="Kroth P.G."/>
            <person name="Liu Y."/>
            <person name="Malik S.B."/>
            <person name="Maier U.G."/>
            <person name="McRose D."/>
            <person name="Mock T."/>
            <person name="Neilson J.A."/>
            <person name="Onodera N.T."/>
            <person name="Poole A.M."/>
            <person name="Pritham E.J."/>
            <person name="Richards T.A."/>
            <person name="Rocap G."/>
            <person name="Roy S.W."/>
            <person name="Sarai C."/>
            <person name="Schaack S."/>
            <person name="Shirato S."/>
            <person name="Slamovits C.H."/>
            <person name="Spencer D.F."/>
            <person name="Suzuki S."/>
            <person name="Worden A.Z."/>
            <person name="Zauner S."/>
            <person name="Barry K."/>
            <person name="Bell C."/>
            <person name="Bharti A.K."/>
            <person name="Crow J.A."/>
            <person name="Grimwood J."/>
            <person name="Kramer R."/>
            <person name="Lindquist E."/>
            <person name="Lucas S."/>
            <person name="Salamov A."/>
            <person name="McFadden G.I."/>
            <person name="Lane C.E."/>
            <person name="Keeling P.J."/>
            <person name="Gray M.W."/>
            <person name="Grigoriev I.V."/>
            <person name="Archibald J.M."/>
        </authorList>
    </citation>
    <scope>NUCLEOTIDE SEQUENCE</scope>
    <source>
        <strain evidence="3 5">CCMP2712</strain>
    </source>
</reference>
<evidence type="ECO:0000313" key="3">
    <source>
        <dbReference type="EMBL" id="EKX48472.1"/>
    </source>
</evidence>
<organism evidence="3">
    <name type="scientific">Guillardia theta (strain CCMP2712)</name>
    <name type="common">Cryptophyte</name>
    <dbReference type="NCBI Taxonomy" id="905079"/>
    <lineage>
        <taxon>Eukaryota</taxon>
        <taxon>Cryptophyceae</taxon>
        <taxon>Pyrenomonadales</taxon>
        <taxon>Geminigeraceae</taxon>
        <taxon>Guillardia</taxon>
    </lineage>
</organism>
<evidence type="ECO:0000313" key="4">
    <source>
        <dbReference type="EnsemblProtists" id="EKX48472"/>
    </source>
</evidence>